<dbReference type="FunFam" id="3.90.79.10:FF:000024">
    <property type="entry name" value="ADP-ribose pyrophosphatase"/>
    <property type="match status" value="1"/>
</dbReference>
<reference evidence="9 12" key="2">
    <citation type="submission" date="2020-12" db="EMBL/GenBank/DDBJ databases">
        <title>FDA dAtabase for Regulatory Grade micrObial Sequences (FDA-ARGOS): Supporting development and validation of Infectious Disease Dx tests.</title>
        <authorList>
            <person name="Sproer C."/>
            <person name="Gronow S."/>
            <person name="Severitt S."/>
            <person name="Schroder I."/>
            <person name="Tallon L."/>
            <person name="Sadzewicz L."/>
            <person name="Zhao X."/>
            <person name="Boylan J."/>
            <person name="Ott S."/>
            <person name="Bowen H."/>
            <person name="Vavikolanu K."/>
            <person name="Mehta A."/>
            <person name="Aluvathingal J."/>
            <person name="Nadendla S."/>
            <person name="Lowell S."/>
            <person name="Myers T."/>
            <person name="Yan Y."/>
            <person name="Sichtig H."/>
        </authorList>
    </citation>
    <scope>NUCLEOTIDE SEQUENCE [LARGE SCALE GENOMIC DNA]</scope>
    <source>
        <strain evidence="9 12">FDAARGOS_872</strain>
    </source>
</reference>
<dbReference type="GO" id="GO:0005829">
    <property type="term" value="C:cytosol"/>
    <property type="evidence" value="ECO:0007669"/>
    <property type="project" value="TreeGrafter"/>
</dbReference>
<evidence type="ECO:0000256" key="7">
    <source>
        <dbReference type="ARBA" id="ARBA00032272"/>
    </source>
</evidence>
<evidence type="ECO:0000313" key="11">
    <source>
        <dbReference type="Proteomes" id="UP000254603"/>
    </source>
</evidence>
<dbReference type="RefSeq" id="WP_018573605.1">
    <property type="nucleotide sequence ID" value="NZ_CP065725.1"/>
</dbReference>
<comment type="similarity">
    <text evidence="3">Belongs to the Nudix hydrolase family. NudK subfamily.</text>
</comment>
<comment type="cofactor">
    <cofactor evidence="2">
        <name>Mg(2+)</name>
        <dbReference type="ChEBI" id="CHEBI:18420"/>
    </cofactor>
</comment>
<evidence type="ECO:0000256" key="1">
    <source>
        <dbReference type="ARBA" id="ARBA00000847"/>
    </source>
</evidence>
<dbReference type="EMBL" id="CP065725">
    <property type="protein sequence ID" value="QPT39575.1"/>
    <property type="molecule type" value="Genomic_DNA"/>
</dbReference>
<dbReference type="Proteomes" id="UP000254603">
    <property type="component" value="Unassembled WGS sequence"/>
</dbReference>
<keyword evidence="5 10" id="KW-0378">Hydrolase</keyword>
<feature type="domain" description="Nudix hydrolase" evidence="8">
    <location>
        <begin position="43"/>
        <end position="175"/>
    </location>
</feature>
<dbReference type="STRING" id="1122619.GCA_000373745_00423"/>
<evidence type="ECO:0000259" key="8">
    <source>
        <dbReference type="PROSITE" id="PS51462"/>
    </source>
</evidence>
<dbReference type="SUPFAM" id="SSF55811">
    <property type="entry name" value="Nudix"/>
    <property type="match status" value="1"/>
</dbReference>
<dbReference type="Gene3D" id="3.90.79.10">
    <property type="entry name" value="Nucleoside Triphosphate Pyrophosphohydrolase"/>
    <property type="match status" value="1"/>
</dbReference>
<dbReference type="OrthoDB" id="9806150at2"/>
<dbReference type="InterPro" id="IPR000086">
    <property type="entry name" value="NUDIX_hydrolase_dom"/>
</dbReference>
<proteinExistence type="inferred from homology"/>
<evidence type="ECO:0000256" key="6">
    <source>
        <dbReference type="ARBA" id="ARBA00032162"/>
    </source>
</evidence>
<evidence type="ECO:0000256" key="4">
    <source>
        <dbReference type="ARBA" id="ARBA00016377"/>
    </source>
</evidence>
<dbReference type="EMBL" id="UGSB01000001">
    <property type="protein sequence ID" value="SUA56752.1"/>
    <property type="molecule type" value="Genomic_DNA"/>
</dbReference>
<keyword evidence="12" id="KW-1185">Reference proteome</keyword>
<evidence type="ECO:0000313" key="10">
    <source>
        <dbReference type="EMBL" id="SUA56752.1"/>
    </source>
</evidence>
<protein>
    <recommendedName>
        <fullName evidence="4">GDP-mannose pyrophosphatase</fullName>
    </recommendedName>
    <alternativeName>
        <fullName evidence="6">GDP-mannose hydrolase</fullName>
    </alternativeName>
    <alternativeName>
        <fullName evidence="7">GDPMK</fullName>
    </alternativeName>
</protein>
<evidence type="ECO:0000313" key="12">
    <source>
        <dbReference type="Proteomes" id="UP000594903"/>
    </source>
</evidence>
<dbReference type="CDD" id="cd03424">
    <property type="entry name" value="NUDIX_ADPRase_Nudt5_UGPPase_Nudt14"/>
    <property type="match status" value="1"/>
</dbReference>
<dbReference type="PROSITE" id="PS51462">
    <property type="entry name" value="NUDIX"/>
    <property type="match status" value="1"/>
</dbReference>
<comment type="catalytic activity">
    <reaction evidence="1">
        <text>GDP-alpha-D-mannose + H2O = alpha-D-mannose 1-phosphate + GMP + 2 H(+)</text>
        <dbReference type="Rhea" id="RHEA:27978"/>
        <dbReference type="ChEBI" id="CHEBI:15377"/>
        <dbReference type="ChEBI" id="CHEBI:15378"/>
        <dbReference type="ChEBI" id="CHEBI:57527"/>
        <dbReference type="ChEBI" id="CHEBI:58115"/>
        <dbReference type="ChEBI" id="CHEBI:58409"/>
    </reaction>
</comment>
<evidence type="ECO:0000256" key="5">
    <source>
        <dbReference type="ARBA" id="ARBA00022801"/>
    </source>
</evidence>
<dbReference type="Pfam" id="PF00293">
    <property type="entry name" value="NUDIX"/>
    <property type="match status" value="1"/>
</dbReference>
<evidence type="ECO:0000313" key="9">
    <source>
        <dbReference type="EMBL" id="QPT39575.1"/>
    </source>
</evidence>
<dbReference type="GO" id="GO:0016787">
    <property type="term" value="F:hydrolase activity"/>
    <property type="evidence" value="ECO:0007669"/>
    <property type="project" value="UniProtKB-KW"/>
</dbReference>
<dbReference type="PANTHER" id="PTHR11839:SF18">
    <property type="entry name" value="NUDIX HYDROLASE DOMAIN-CONTAINING PROTEIN"/>
    <property type="match status" value="1"/>
</dbReference>
<organism evidence="10 11">
    <name type="scientific">Oligella ureolytica</name>
    <dbReference type="NCBI Taxonomy" id="90244"/>
    <lineage>
        <taxon>Bacteria</taxon>
        <taxon>Pseudomonadati</taxon>
        <taxon>Pseudomonadota</taxon>
        <taxon>Betaproteobacteria</taxon>
        <taxon>Burkholderiales</taxon>
        <taxon>Alcaligenaceae</taxon>
        <taxon>Oligella</taxon>
    </lineage>
</organism>
<gene>
    <name evidence="10" type="primary">nudF</name>
    <name evidence="9" type="ORF">I6G29_10530</name>
    <name evidence="10" type="ORF">NCTC11997_02169</name>
</gene>
<dbReference type="AlphaFoldDB" id="A0A378XJK5"/>
<dbReference type="GO" id="GO:0006753">
    <property type="term" value="P:nucleoside phosphate metabolic process"/>
    <property type="evidence" value="ECO:0007669"/>
    <property type="project" value="TreeGrafter"/>
</dbReference>
<dbReference type="InterPro" id="IPR015797">
    <property type="entry name" value="NUDIX_hydrolase-like_dom_sf"/>
</dbReference>
<name>A0A378XJK5_9BURK</name>
<dbReference type="PANTHER" id="PTHR11839">
    <property type="entry name" value="UDP/ADP-SUGAR PYROPHOSPHATASE"/>
    <property type="match status" value="1"/>
</dbReference>
<reference evidence="10 11" key="1">
    <citation type="submission" date="2018-06" db="EMBL/GenBank/DDBJ databases">
        <authorList>
            <consortium name="Pathogen Informatics"/>
            <person name="Doyle S."/>
        </authorList>
    </citation>
    <scope>NUCLEOTIDE SEQUENCE [LARGE SCALE GENOMIC DNA]</scope>
    <source>
        <strain evidence="10 11">NCTC11997</strain>
    </source>
</reference>
<dbReference type="Proteomes" id="UP000594903">
    <property type="component" value="Chromosome"/>
</dbReference>
<accession>A0A378XJK5</accession>
<dbReference type="GO" id="GO:0019693">
    <property type="term" value="P:ribose phosphate metabolic process"/>
    <property type="evidence" value="ECO:0007669"/>
    <property type="project" value="TreeGrafter"/>
</dbReference>
<sequence>MTEFAHLHEQTLSSKEIYDGQIVQVYVDTVTLANGQQATREVVRHCPAVAVLAITNDDKVVLVRQFRYPIDKPLLEVPAGKMDGDESETPEGTAARELAEETPYTAEKFELIHQFYTAPGFCDEYMYLYRASGLQKNSQLEPDEGEFVDTVLCSRDEVIDALKNKEIEDVKTITALQHWLLETR</sequence>
<evidence type="ECO:0000256" key="3">
    <source>
        <dbReference type="ARBA" id="ARBA00007275"/>
    </source>
</evidence>
<evidence type="ECO:0000256" key="2">
    <source>
        <dbReference type="ARBA" id="ARBA00001946"/>
    </source>
</evidence>